<proteinExistence type="predicted"/>
<dbReference type="Gene3D" id="2.60.40.2230">
    <property type="entry name" value="Uncharacterised protein YcnI-like PF07987, DUF1775"/>
    <property type="match status" value="1"/>
</dbReference>
<dbReference type="Proteomes" id="UP000076501">
    <property type="component" value="Unassembled WGS sequence"/>
</dbReference>
<gene>
    <name evidence="4" type="ORF">B4082_4440</name>
</gene>
<accession>A0A161RCU6</accession>
<keyword evidence="1" id="KW-0472">Membrane</keyword>
<evidence type="ECO:0000313" key="5">
    <source>
        <dbReference type="Proteomes" id="UP000076501"/>
    </source>
</evidence>
<keyword evidence="2" id="KW-0732">Signal</keyword>
<dbReference type="EMBL" id="LJKA01000065">
    <property type="protein sequence ID" value="KZD29522.1"/>
    <property type="molecule type" value="Genomic_DNA"/>
</dbReference>
<sequence length="206" mass="22607">MKRIKKLGTIMIATIIAMGIFSLPVSAHVTVKPATSDIGSWETYTIKVPVEKNIATTKVTLKIPSGVEFQQYEPVPGWKVEEQKDNAGKVKTVVWEATGEGISPGQFQRFTFVAKNPDKEQKIAWDAYQQYKDGEIVEWTGDEKAEKPHSLTTIAKGTSLTGEHGEVSSVEKNEGTSNVQVITIVLSILAIVSSVGTCVFVVRRKK</sequence>
<keyword evidence="1" id="KW-1133">Transmembrane helix</keyword>
<keyword evidence="1" id="KW-0812">Transmembrane</keyword>
<dbReference type="AlphaFoldDB" id="A0A161RCU6"/>
<reference evidence="4 5" key="1">
    <citation type="submission" date="2015-09" db="EMBL/GenBank/DDBJ databases">
        <title>Bacillus cereus food isolates.</title>
        <authorList>
            <person name="Boekhorst J."/>
        </authorList>
    </citation>
    <scope>NUCLEOTIDE SEQUENCE [LARGE SCALE GENOMIC DNA]</scope>
    <source>
        <strain evidence="4 5">B4082</strain>
    </source>
</reference>
<dbReference type="InterPro" id="IPR038507">
    <property type="entry name" value="YcnI-like_sf"/>
</dbReference>
<evidence type="ECO:0000256" key="2">
    <source>
        <dbReference type="SAM" id="SignalP"/>
    </source>
</evidence>
<protein>
    <recommendedName>
        <fullName evidence="3">YncI copper-binding domain-containing protein</fullName>
    </recommendedName>
</protein>
<name>A0A161RCU6_BACCE</name>
<evidence type="ECO:0000259" key="3">
    <source>
        <dbReference type="Pfam" id="PF07987"/>
    </source>
</evidence>
<dbReference type="RefSeq" id="WP_063224232.1">
    <property type="nucleotide sequence ID" value="NZ_JAEHBS010000020.1"/>
</dbReference>
<evidence type="ECO:0000256" key="1">
    <source>
        <dbReference type="SAM" id="Phobius"/>
    </source>
</evidence>
<dbReference type="CDD" id="cd08545">
    <property type="entry name" value="YcnI_like"/>
    <property type="match status" value="1"/>
</dbReference>
<feature type="domain" description="YncI copper-binding" evidence="3">
    <location>
        <begin position="28"/>
        <end position="145"/>
    </location>
</feature>
<comment type="caution">
    <text evidence="4">The sequence shown here is derived from an EMBL/GenBank/DDBJ whole genome shotgun (WGS) entry which is preliminary data.</text>
</comment>
<feature type="transmembrane region" description="Helical" evidence="1">
    <location>
        <begin position="181"/>
        <end position="202"/>
    </location>
</feature>
<evidence type="ECO:0000313" key="4">
    <source>
        <dbReference type="EMBL" id="KZD29522.1"/>
    </source>
</evidence>
<feature type="signal peptide" evidence="2">
    <location>
        <begin position="1"/>
        <end position="27"/>
    </location>
</feature>
<dbReference type="Pfam" id="PF07987">
    <property type="entry name" value="DUF1775"/>
    <property type="match status" value="1"/>
</dbReference>
<dbReference type="PATRIC" id="fig|1396.539.peg.3902"/>
<dbReference type="InterPro" id="IPR012533">
    <property type="entry name" value="YcnI-copper_dom"/>
</dbReference>
<organism evidence="4 5">
    <name type="scientific">Bacillus cereus</name>
    <dbReference type="NCBI Taxonomy" id="1396"/>
    <lineage>
        <taxon>Bacteria</taxon>
        <taxon>Bacillati</taxon>
        <taxon>Bacillota</taxon>
        <taxon>Bacilli</taxon>
        <taxon>Bacillales</taxon>
        <taxon>Bacillaceae</taxon>
        <taxon>Bacillus</taxon>
        <taxon>Bacillus cereus group</taxon>
    </lineage>
</organism>
<feature type="chain" id="PRO_5007826295" description="YncI copper-binding domain-containing protein" evidence="2">
    <location>
        <begin position="28"/>
        <end position="206"/>
    </location>
</feature>